<sequence>MKANYKTPARRLEQCRANQTRYRKKQKEYLLQLENNAENLRRELDDLRSRRQDIEAQAINEQSPWNVVADVFRLLDVSFRSPWCISNKEDANNRAKVKGVLAMIKNGFAQDVSMGDLTGVGALLDQVQRYSRFFGEPRIRLKKMEQEVPGVLLATSNLRLTITEYTLRCVFPYLETVSRSKYDTRPSVGARLIGQQLHCSCSMRFYFGDETGRVVKVDTSIDWITPLVQALGNLEEVSQVFDSALINSECLLGGHSKHSN</sequence>
<keyword evidence="3" id="KW-1185">Reference proteome</keyword>
<dbReference type="Proteomes" id="UP000198211">
    <property type="component" value="Unassembled WGS sequence"/>
</dbReference>
<evidence type="ECO:0000313" key="3">
    <source>
        <dbReference type="Proteomes" id="UP000198211"/>
    </source>
</evidence>
<dbReference type="AlphaFoldDB" id="A0A225UR82"/>
<evidence type="ECO:0000313" key="2">
    <source>
        <dbReference type="EMBL" id="OWY95066.1"/>
    </source>
</evidence>
<protein>
    <submittedName>
        <fullName evidence="2">Bzip transcription factor</fullName>
    </submittedName>
</protein>
<keyword evidence="1" id="KW-0175">Coiled coil</keyword>
<proteinExistence type="predicted"/>
<organism evidence="2 3">
    <name type="scientific">Phytophthora megakarya</name>
    <dbReference type="NCBI Taxonomy" id="4795"/>
    <lineage>
        <taxon>Eukaryota</taxon>
        <taxon>Sar</taxon>
        <taxon>Stramenopiles</taxon>
        <taxon>Oomycota</taxon>
        <taxon>Peronosporomycetes</taxon>
        <taxon>Peronosporales</taxon>
        <taxon>Peronosporaceae</taxon>
        <taxon>Phytophthora</taxon>
    </lineage>
</organism>
<comment type="caution">
    <text evidence="2">The sequence shown here is derived from an EMBL/GenBank/DDBJ whole genome shotgun (WGS) entry which is preliminary data.</text>
</comment>
<dbReference type="CDD" id="cd14686">
    <property type="entry name" value="bZIP"/>
    <property type="match status" value="1"/>
</dbReference>
<accession>A0A225UR82</accession>
<reference evidence="3" key="1">
    <citation type="submission" date="2017-03" db="EMBL/GenBank/DDBJ databases">
        <title>Phytopthora megakarya and P. palmivora, two closely related causual agents of cacao black pod achieved similar genome size and gene model numbers by different mechanisms.</title>
        <authorList>
            <person name="Ali S."/>
            <person name="Shao J."/>
            <person name="Larry D.J."/>
            <person name="Kronmiller B."/>
            <person name="Shen D."/>
            <person name="Strem M.D."/>
            <person name="Melnick R.L."/>
            <person name="Guiltinan M.J."/>
            <person name="Tyler B.M."/>
            <person name="Meinhardt L.W."/>
            <person name="Bailey B.A."/>
        </authorList>
    </citation>
    <scope>NUCLEOTIDE SEQUENCE [LARGE SCALE GENOMIC DNA]</scope>
    <source>
        <strain evidence="3">zdho120</strain>
    </source>
</reference>
<name>A0A225UR82_9STRA</name>
<dbReference type="EMBL" id="NBNE01013474">
    <property type="protein sequence ID" value="OWY95066.1"/>
    <property type="molecule type" value="Genomic_DNA"/>
</dbReference>
<evidence type="ECO:0000256" key="1">
    <source>
        <dbReference type="SAM" id="Coils"/>
    </source>
</evidence>
<dbReference type="OrthoDB" id="121145at2759"/>
<gene>
    <name evidence="2" type="ORF">PHMEG_00035035</name>
</gene>
<feature type="coiled-coil region" evidence="1">
    <location>
        <begin position="23"/>
        <end position="57"/>
    </location>
</feature>